<dbReference type="InterPro" id="IPR024078">
    <property type="entry name" value="LmbE-like_dom_sf"/>
</dbReference>
<dbReference type="GO" id="GO:0016811">
    <property type="term" value="F:hydrolase activity, acting on carbon-nitrogen (but not peptide) bonds, in linear amides"/>
    <property type="evidence" value="ECO:0007669"/>
    <property type="project" value="TreeGrafter"/>
</dbReference>
<evidence type="ECO:0000313" key="3">
    <source>
        <dbReference type="Proteomes" id="UP000254123"/>
    </source>
</evidence>
<feature type="region of interest" description="Disordered" evidence="1">
    <location>
        <begin position="76"/>
        <end position="101"/>
    </location>
</feature>
<reference evidence="2 3" key="1">
    <citation type="submission" date="2018-06" db="EMBL/GenBank/DDBJ databases">
        <authorList>
            <consortium name="Pathogen Informatics"/>
            <person name="Doyle S."/>
        </authorList>
    </citation>
    <scope>NUCLEOTIDE SEQUENCE [LARGE SCALE GENOMIC DNA]</scope>
    <source>
        <strain evidence="2 3">NCTC10526</strain>
    </source>
</reference>
<dbReference type="PANTHER" id="PTHR12993:SF29">
    <property type="entry name" value="BLR3841 PROTEIN"/>
    <property type="match status" value="1"/>
</dbReference>
<accession>A0A379LJX4</accession>
<keyword evidence="3" id="KW-1185">Reference proteome</keyword>
<dbReference type="AlphaFoldDB" id="A0A379LJX4"/>
<dbReference type="STRING" id="1123034.GCA_000685805_01544"/>
<name>A0A379LJX4_9GAMM</name>
<dbReference type="SUPFAM" id="SSF102588">
    <property type="entry name" value="LmbE-like"/>
    <property type="match status" value="1"/>
</dbReference>
<proteinExistence type="predicted"/>
<sequence>MATISSDTDMSVPKSQSSHSDNKDGSKNTKHNHPIVGDRVIEGEGTSQQAWQNWQGLHDLPRLDISKDFAADLTSSEPSAVSSDSPATSASANSKTAGQPPRVCVFAPHPDDEILGCAGLLQQLAANGNPLLLVYVTNGTQSHPDSEIYPPNKLAVIRPNESLAALEALGIKHQVASVALNLQDGQVFEHRHLLHQKLNAIIQPNDILVTPFEHDGHPDHEATGQVITAYAKQHNLACYQALIWAWHWAKPADNRIPWQNAVRLELTAEQLQRKVDAIHCFKSQVSADDSTGNPPILSSQTIARVSQPWEVYLYEA</sequence>
<feature type="compositionally biased region" description="Polar residues" evidence="1">
    <location>
        <begin position="1"/>
        <end position="19"/>
    </location>
</feature>
<dbReference type="Pfam" id="PF02585">
    <property type="entry name" value="PIG-L"/>
    <property type="match status" value="1"/>
</dbReference>
<dbReference type="EMBL" id="UGVC01000001">
    <property type="protein sequence ID" value="SUD90062.1"/>
    <property type="molecule type" value="Genomic_DNA"/>
</dbReference>
<protein>
    <submittedName>
        <fullName evidence="2">Glucosamine-6-phosphate deaminase-like protein</fullName>
    </submittedName>
</protein>
<evidence type="ECO:0000256" key="1">
    <source>
        <dbReference type="SAM" id="MobiDB-lite"/>
    </source>
</evidence>
<organism evidence="2 3">
    <name type="scientific">Psychrobacter phenylpyruvicus</name>
    <dbReference type="NCBI Taxonomy" id="29432"/>
    <lineage>
        <taxon>Bacteria</taxon>
        <taxon>Pseudomonadati</taxon>
        <taxon>Pseudomonadota</taxon>
        <taxon>Gammaproteobacteria</taxon>
        <taxon>Moraxellales</taxon>
        <taxon>Moraxellaceae</taxon>
        <taxon>Psychrobacter</taxon>
    </lineage>
</organism>
<feature type="region of interest" description="Disordered" evidence="1">
    <location>
        <begin position="1"/>
        <end position="53"/>
    </location>
</feature>
<dbReference type="RefSeq" id="WP_081794418.1">
    <property type="nucleotide sequence ID" value="NZ_CAJHAQ010000001.1"/>
</dbReference>
<feature type="compositionally biased region" description="Polar residues" evidence="1">
    <location>
        <begin position="88"/>
        <end position="97"/>
    </location>
</feature>
<dbReference type="InterPro" id="IPR003737">
    <property type="entry name" value="GlcNAc_PI_deacetylase-related"/>
</dbReference>
<dbReference type="PANTHER" id="PTHR12993">
    <property type="entry name" value="N-ACETYLGLUCOSAMINYL-PHOSPHATIDYLINOSITOL DE-N-ACETYLASE-RELATED"/>
    <property type="match status" value="1"/>
</dbReference>
<feature type="compositionally biased region" description="Low complexity" evidence="1">
    <location>
        <begin position="76"/>
        <end position="87"/>
    </location>
</feature>
<dbReference type="Proteomes" id="UP000254123">
    <property type="component" value="Unassembled WGS sequence"/>
</dbReference>
<evidence type="ECO:0000313" key="2">
    <source>
        <dbReference type="EMBL" id="SUD90062.1"/>
    </source>
</evidence>
<dbReference type="Gene3D" id="3.40.50.10320">
    <property type="entry name" value="LmbE-like"/>
    <property type="match status" value="1"/>
</dbReference>
<gene>
    <name evidence="2" type="ORF">NCTC10526_00377</name>
</gene>